<evidence type="ECO:0000256" key="1">
    <source>
        <dbReference type="SAM" id="MobiDB-lite"/>
    </source>
</evidence>
<dbReference type="Gene3D" id="2.40.160.10">
    <property type="entry name" value="Porin"/>
    <property type="match status" value="1"/>
</dbReference>
<feature type="region of interest" description="Disordered" evidence="1">
    <location>
        <begin position="82"/>
        <end position="107"/>
    </location>
</feature>
<gene>
    <name evidence="3" type="ORF">SOIL9_41890</name>
</gene>
<dbReference type="RefSeq" id="WP_162668238.1">
    <property type="nucleotide sequence ID" value="NZ_LR593886.1"/>
</dbReference>
<reference evidence="3 4" key="1">
    <citation type="submission" date="2019-05" db="EMBL/GenBank/DDBJ databases">
        <authorList>
            <consortium name="Science for Life Laboratories"/>
        </authorList>
    </citation>
    <scope>NUCLEOTIDE SEQUENCE [LARGE SCALE GENOMIC DNA]</scope>
    <source>
        <strain evidence="3">Soil9</strain>
    </source>
</reference>
<sequence>MPAVVRFVIVTVVTLFVVLAPALAQPQVPAPTSAPGAVPDSAPPASPTGAAPTAPTVPSTAPTVTLTPKEIKQLVEQAIAEREEKAKQAEAEKKKAESQSQQKSRKVTGTWNNGLTFETEDKAFRFNVGGVTQFDMGWFNVDKNQKRSIGTLNNLVDPGRTLDDGMDFRRARLRMSGLAWEQLEFFAQYEFANGTDLRQRTLGIPNSAGIANPLTTNTDPAETVGFNEVYIGLTKLPVIGTVRVGRHRESLNFVTATADNNQVWMERGLMFDAFNGNYNFSNGITVSRTFLDDRAYALIGLFEQNSQSNRQFSTVGDGNYVYDARLTCLPVWNESEHRWVHLGVDYSYRNLNQDNVRVRARPDIRIGSGFQVPNLFDTGNIFSRDAQQIANLEFVTALGPWTMAAEGTVSTITNAYLGGLPVGNRLPTGVTSHGTYVATGGYVEVMRFLTPDHRGYVKDRPGYARVTPSRRFVFLEGDGGRWRFDTGAWEVGVRYDYVDLTNSGVNGGTGQGVTGAVNWYLTSNARIQFNYSWIHREFSPADNAGRQNGDLRAFGVRFNCDF</sequence>
<feature type="signal peptide" evidence="2">
    <location>
        <begin position="1"/>
        <end position="24"/>
    </location>
</feature>
<evidence type="ECO:0000313" key="4">
    <source>
        <dbReference type="Proteomes" id="UP000464178"/>
    </source>
</evidence>
<name>A0A6P2CZG9_9BACT</name>
<feature type="chain" id="PRO_5026733132" evidence="2">
    <location>
        <begin position="25"/>
        <end position="562"/>
    </location>
</feature>
<accession>A0A6P2CZG9</accession>
<dbReference type="Proteomes" id="UP000464178">
    <property type="component" value="Chromosome"/>
</dbReference>
<dbReference type="KEGG" id="gms:SOIL9_41890"/>
<dbReference type="InterPro" id="IPR010870">
    <property type="entry name" value="Porin_O/P"/>
</dbReference>
<dbReference type="InterPro" id="IPR023614">
    <property type="entry name" value="Porin_dom_sf"/>
</dbReference>
<feature type="compositionally biased region" description="Low complexity" evidence="1">
    <location>
        <begin position="47"/>
        <end position="68"/>
    </location>
</feature>
<evidence type="ECO:0000256" key="2">
    <source>
        <dbReference type="SAM" id="SignalP"/>
    </source>
</evidence>
<evidence type="ECO:0000313" key="3">
    <source>
        <dbReference type="EMBL" id="VTR93525.1"/>
    </source>
</evidence>
<keyword evidence="4" id="KW-1185">Reference proteome</keyword>
<protein>
    <submittedName>
        <fullName evidence="3">Uncharacterized protein</fullName>
    </submittedName>
</protein>
<dbReference type="EMBL" id="LR593886">
    <property type="protein sequence ID" value="VTR93525.1"/>
    <property type="molecule type" value="Genomic_DNA"/>
</dbReference>
<feature type="compositionally biased region" description="Basic and acidic residues" evidence="1">
    <location>
        <begin position="82"/>
        <end position="97"/>
    </location>
</feature>
<dbReference type="SUPFAM" id="SSF56935">
    <property type="entry name" value="Porins"/>
    <property type="match status" value="1"/>
</dbReference>
<proteinExistence type="predicted"/>
<organism evidence="3 4">
    <name type="scientific">Gemmata massiliana</name>
    <dbReference type="NCBI Taxonomy" id="1210884"/>
    <lineage>
        <taxon>Bacteria</taxon>
        <taxon>Pseudomonadati</taxon>
        <taxon>Planctomycetota</taxon>
        <taxon>Planctomycetia</taxon>
        <taxon>Gemmatales</taxon>
        <taxon>Gemmataceae</taxon>
        <taxon>Gemmata</taxon>
    </lineage>
</organism>
<feature type="region of interest" description="Disordered" evidence="1">
    <location>
        <begin position="28"/>
        <end position="68"/>
    </location>
</feature>
<dbReference type="AlphaFoldDB" id="A0A6P2CZG9"/>
<dbReference type="Pfam" id="PF07396">
    <property type="entry name" value="Porin_O_P"/>
    <property type="match status" value="1"/>
</dbReference>
<keyword evidence="2" id="KW-0732">Signal</keyword>